<dbReference type="RefSeq" id="WP_006975291.1">
    <property type="nucleotide sequence ID" value="NZ_ABCS01000088.1"/>
</dbReference>
<dbReference type="EMBL" id="ABCS01000088">
    <property type="protein sequence ID" value="EDM75528.1"/>
    <property type="molecule type" value="Genomic_DNA"/>
</dbReference>
<protein>
    <recommendedName>
        <fullName evidence="4">Lipoprotein</fullName>
    </recommendedName>
</protein>
<evidence type="ECO:0000313" key="3">
    <source>
        <dbReference type="Proteomes" id="UP000005801"/>
    </source>
</evidence>
<evidence type="ECO:0008006" key="4">
    <source>
        <dbReference type="Google" id="ProtNLM"/>
    </source>
</evidence>
<comment type="caution">
    <text evidence="2">The sequence shown here is derived from an EMBL/GenBank/DDBJ whole genome shotgun (WGS) entry which is preliminary data.</text>
</comment>
<name>A6GF01_9BACT</name>
<sequence>MRRSLLALSLLPVLSFAPACDTGDDDATSDEAFRTGADVNMQLTESGEGGDNGTVIWDIQEAGVYAGEASEGNQIMELVGNEIYANGELTCTVENAYLNGRVVMGAGDEVLFTVYENEVYLGEIDAKRLGPKTKRRFADQLLLTFDGSDVHWGHYAGEFLSANADLESASDGRKLLIAALVEGHCGSKGLP</sequence>
<feature type="signal peptide" evidence="1">
    <location>
        <begin position="1"/>
        <end position="19"/>
    </location>
</feature>
<dbReference type="Proteomes" id="UP000005801">
    <property type="component" value="Unassembled WGS sequence"/>
</dbReference>
<keyword evidence="3" id="KW-1185">Reference proteome</keyword>
<evidence type="ECO:0000256" key="1">
    <source>
        <dbReference type="SAM" id="SignalP"/>
    </source>
</evidence>
<keyword evidence="1" id="KW-0732">Signal</keyword>
<dbReference type="AlphaFoldDB" id="A6GF01"/>
<reference evidence="2 3" key="1">
    <citation type="submission" date="2007-06" db="EMBL/GenBank/DDBJ databases">
        <authorList>
            <person name="Shimkets L."/>
            <person name="Ferriera S."/>
            <person name="Johnson J."/>
            <person name="Kravitz S."/>
            <person name="Beeson K."/>
            <person name="Sutton G."/>
            <person name="Rogers Y.-H."/>
            <person name="Friedman R."/>
            <person name="Frazier M."/>
            <person name="Venter J.C."/>
        </authorList>
    </citation>
    <scope>NUCLEOTIDE SEQUENCE [LARGE SCALE GENOMIC DNA]</scope>
    <source>
        <strain evidence="2 3">SIR-1</strain>
    </source>
</reference>
<organism evidence="2 3">
    <name type="scientific">Plesiocystis pacifica SIR-1</name>
    <dbReference type="NCBI Taxonomy" id="391625"/>
    <lineage>
        <taxon>Bacteria</taxon>
        <taxon>Pseudomonadati</taxon>
        <taxon>Myxococcota</taxon>
        <taxon>Polyangia</taxon>
        <taxon>Nannocystales</taxon>
        <taxon>Nannocystaceae</taxon>
        <taxon>Plesiocystis</taxon>
    </lineage>
</organism>
<feature type="chain" id="PRO_5002695493" description="Lipoprotein" evidence="1">
    <location>
        <begin position="20"/>
        <end position="191"/>
    </location>
</feature>
<accession>A6GF01</accession>
<gene>
    <name evidence="2" type="ORF">PPSIR1_13505</name>
</gene>
<dbReference type="OrthoDB" id="9827367at2"/>
<evidence type="ECO:0000313" key="2">
    <source>
        <dbReference type="EMBL" id="EDM75528.1"/>
    </source>
</evidence>
<proteinExistence type="predicted"/>